<dbReference type="PANTHER" id="PTHR43428">
    <property type="entry name" value="ARSENATE REDUCTASE"/>
    <property type="match status" value="1"/>
</dbReference>
<evidence type="ECO:0000259" key="2">
    <source>
        <dbReference type="SMART" id="SM00226"/>
    </source>
</evidence>
<dbReference type="AlphaFoldDB" id="A0A1R4GVE9"/>
<organism evidence="3 4">
    <name type="scientific">Psychrobacter piechaudii</name>
    <dbReference type="NCBI Taxonomy" id="1945521"/>
    <lineage>
        <taxon>Bacteria</taxon>
        <taxon>Pseudomonadati</taxon>
        <taxon>Pseudomonadota</taxon>
        <taxon>Gammaproteobacteria</taxon>
        <taxon>Moraxellales</taxon>
        <taxon>Moraxellaceae</taxon>
        <taxon>Psychrobacter</taxon>
    </lineage>
</organism>
<sequence length="175" mass="19305">MKPLKILYICTHNRCRSVLSEAITNQYAAKQGITNKTEKGDEPKLIAKSAGSSPAGEVHPLTLKYLTEAGYSIQGLTSNSWEDSEYMGDFQPDLLITVCDNAAGETCPIWLGSLPGLTKLHWGMADPSKSTENEEQTKANFEQAITTIEQRVAQLLQVVELPEIERKQALLNLVK</sequence>
<evidence type="ECO:0000256" key="1">
    <source>
        <dbReference type="ARBA" id="ARBA00022849"/>
    </source>
</evidence>
<dbReference type="PANTHER" id="PTHR43428:SF1">
    <property type="entry name" value="ARSENATE REDUCTASE"/>
    <property type="match status" value="1"/>
</dbReference>
<dbReference type="EMBL" id="FUGE01000146">
    <property type="protein sequence ID" value="SJM72055.1"/>
    <property type="molecule type" value="Genomic_DNA"/>
</dbReference>
<evidence type="ECO:0000313" key="4">
    <source>
        <dbReference type="Proteomes" id="UP000188357"/>
    </source>
</evidence>
<dbReference type="OrthoDB" id="9793058at2"/>
<dbReference type="CDD" id="cd16345">
    <property type="entry name" value="LMWP_ArsC"/>
    <property type="match status" value="1"/>
</dbReference>
<name>A0A1R4GVE9_9GAMM</name>
<protein>
    <submittedName>
        <fullName evidence="3">Protein ArsC</fullName>
        <ecNumber evidence="3">3.1.3.48</ecNumber>
    </submittedName>
</protein>
<dbReference type="SUPFAM" id="SSF52788">
    <property type="entry name" value="Phosphotyrosine protein phosphatases I"/>
    <property type="match status" value="1"/>
</dbReference>
<dbReference type="GO" id="GO:0004725">
    <property type="term" value="F:protein tyrosine phosphatase activity"/>
    <property type="evidence" value="ECO:0007669"/>
    <property type="project" value="UniProtKB-EC"/>
</dbReference>
<dbReference type="STRING" id="1945521.A1232T_01515"/>
<proteinExistence type="predicted"/>
<dbReference type="Proteomes" id="UP000188357">
    <property type="component" value="Unassembled WGS sequence"/>
</dbReference>
<keyword evidence="3" id="KW-0378">Hydrolase</keyword>
<dbReference type="InterPro" id="IPR036196">
    <property type="entry name" value="Ptyr_pPase_sf"/>
</dbReference>
<dbReference type="SMART" id="SM00226">
    <property type="entry name" value="LMWPc"/>
    <property type="match status" value="1"/>
</dbReference>
<gene>
    <name evidence="3" type="primary">arsC_2</name>
    <name evidence="3" type="ORF">A1232T_01515</name>
</gene>
<feature type="domain" description="Phosphotyrosine protein phosphatase I" evidence="2">
    <location>
        <begin position="4"/>
        <end position="158"/>
    </location>
</feature>
<evidence type="ECO:0000313" key="3">
    <source>
        <dbReference type="EMBL" id="SJM72055.1"/>
    </source>
</evidence>
<dbReference type="EC" id="3.1.3.48" evidence="3"/>
<accession>A0A1R4GVE9</accession>
<reference evidence="3 4" key="1">
    <citation type="submission" date="2017-02" db="EMBL/GenBank/DDBJ databases">
        <authorList>
            <person name="Peterson S.W."/>
        </authorList>
    </citation>
    <scope>NUCLEOTIDE SEQUENCE [LARGE SCALE GENOMIC DNA]</scope>
    <source>
        <strain evidence="3">Psychrobacter_piechaudii</strain>
    </source>
</reference>
<dbReference type="RefSeq" id="WP_077451251.1">
    <property type="nucleotide sequence ID" value="NZ_FUGE01000146.1"/>
</dbReference>
<dbReference type="Pfam" id="PF01451">
    <property type="entry name" value="LMWPc"/>
    <property type="match status" value="1"/>
</dbReference>
<dbReference type="GO" id="GO:0046685">
    <property type="term" value="P:response to arsenic-containing substance"/>
    <property type="evidence" value="ECO:0007669"/>
    <property type="project" value="UniProtKB-KW"/>
</dbReference>
<keyword evidence="1" id="KW-0059">Arsenical resistance</keyword>
<keyword evidence="4" id="KW-1185">Reference proteome</keyword>
<dbReference type="InterPro" id="IPR023485">
    <property type="entry name" value="Ptyr_pPase"/>
</dbReference>
<dbReference type="Gene3D" id="3.40.50.2300">
    <property type="match status" value="1"/>
</dbReference>